<evidence type="ECO:0000313" key="2">
    <source>
        <dbReference type="Proteomes" id="UP001055879"/>
    </source>
</evidence>
<gene>
    <name evidence="1" type="ORF">L6452_01092</name>
</gene>
<sequence>MQLLSSPSSTSLHRPSCSSSFQLHCWNRFNVMVPCSNLRIVVYRMPPSPRPRSFFSAILGYNITSEFTFCLVSNFKQKDVEKAGELGEQKSRLRSGLAGSIHDHHSSIKHSEELHTCMSCPEVFDLCCGWSLYQMDQRPRLPSELRVTVIPTLYCHLRPTIVNIRSVVRYHPSVSSIILCREAHHSSRSSTVEFAYQNPNNKFRTYFTQFFSAKSQTSINTLKCPIVSLSRRRF</sequence>
<protein>
    <submittedName>
        <fullName evidence="1">Uncharacterized protein</fullName>
    </submittedName>
</protein>
<organism evidence="1 2">
    <name type="scientific">Arctium lappa</name>
    <name type="common">Greater burdock</name>
    <name type="synonym">Lappa major</name>
    <dbReference type="NCBI Taxonomy" id="4217"/>
    <lineage>
        <taxon>Eukaryota</taxon>
        <taxon>Viridiplantae</taxon>
        <taxon>Streptophyta</taxon>
        <taxon>Embryophyta</taxon>
        <taxon>Tracheophyta</taxon>
        <taxon>Spermatophyta</taxon>
        <taxon>Magnoliopsida</taxon>
        <taxon>eudicotyledons</taxon>
        <taxon>Gunneridae</taxon>
        <taxon>Pentapetalae</taxon>
        <taxon>asterids</taxon>
        <taxon>campanulids</taxon>
        <taxon>Asterales</taxon>
        <taxon>Asteraceae</taxon>
        <taxon>Carduoideae</taxon>
        <taxon>Cardueae</taxon>
        <taxon>Arctiinae</taxon>
        <taxon>Arctium</taxon>
    </lineage>
</organism>
<reference evidence="2" key="1">
    <citation type="journal article" date="2022" name="Mol. Ecol. Resour.">
        <title>The genomes of chicory, endive, great burdock and yacon provide insights into Asteraceae palaeo-polyploidization history and plant inulin production.</title>
        <authorList>
            <person name="Fan W."/>
            <person name="Wang S."/>
            <person name="Wang H."/>
            <person name="Wang A."/>
            <person name="Jiang F."/>
            <person name="Liu H."/>
            <person name="Zhao H."/>
            <person name="Xu D."/>
            <person name="Zhang Y."/>
        </authorList>
    </citation>
    <scope>NUCLEOTIDE SEQUENCE [LARGE SCALE GENOMIC DNA]</scope>
    <source>
        <strain evidence="2">cv. Niubang</strain>
    </source>
</reference>
<evidence type="ECO:0000313" key="1">
    <source>
        <dbReference type="EMBL" id="KAI3769974.1"/>
    </source>
</evidence>
<keyword evidence="2" id="KW-1185">Reference proteome</keyword>
<comment type="caution">
    <text evidence="1">The sequence shown here is derived from an EMBL/GenBank/DDBJ whole genome shotgun (WGS) entry which is preliminary data.</text>
</comment>
<name>A0ACB9FF68_ARCLA</name>
<proteinExistence type="predicted"/>
<reference evidence="1 2" key="2">
    <citation type="journal article" date="2022" name="Mol. Ecol. Resour.">
        <title>The genomes of chicory, endive, great burdock and yacon provide insights into Asteraceae paleo-polyploidization history and plant inulin production.</title>
        <authorList>
            <person name="Fan W."/>
            <person name="Wang S."/>
            <person name="Wang H."/>
            <person name="Wang A."/>
            <person name="Jiang F."/>
            <person name="Liu H."/>
            <person name="Zhao H."/>
            <person name="Xu D."/>
            <person name="Zhang Y."/>
        </authorList>
    </citation>
    <scope>NUCLEOTIDE SEQUENCE [LARGE SCALE GENOMIC DNA]</scope>
    <source>
        <strain evidence="2">cv. Niubang</strain>
    </source>
</reference>
<accession>A0ACB9FF68</accession>
<dbReference type="Proteomes" id="UP001055879">
    <property type="component" value="Linkage Group LG01"/>
</dbReference>
<dbReference type="EMBL" id="CM042047">
    <property type="protein sequence ID" value="KAI3769974.1"/>
    <property type="molecule type" value="Genomic_DNA"/>
</dbReference>